<evidence type="ECO:0000313" key="3">
    <source>
        <dbReference type="Proteomes" id="UP001275315"/>
    </source>
</evidence>
<keyword evidence="1" id="KW-0472">Membrane</keyword>
<dbReference type="RefSeq" id="WP_320378629.1">
    <property type="nucleotide sequence ID" value="NZ_JAWDIQ010000001.1"/>
</dbReference>
<keyword evidence="1" id="KW-1133">Transmembrane helix</keyword>
<feature type="transmembrane region" description="Helical" evidence="1">
    <location>
        <begin position="21"/>
        <end position="45"/>
    </location>
</feature>
<organism evidence="2 3">
    <name type="scientific">Paracerasibacillus soli</name>
    <dbReference type="NCBI Taxonomy" id="480284"/>
    <lineage>
        <taxon>Bacteria</taxon>
        <taxon>Bacillati</taxon>
        <taxon>Bacillota</taxon>
        <taxon>Bacilli</taxon>
        <taxon>Bacillales</taxon>
        <taxon>Bacillaceae</taxon>
        <taxon>Paracerasibacillus</taxon>
    </lineage>
</organism>
<gene>
    <name evidence="2" type="ORF">RWD45_03535</name>
</gene>
<dbReference type="Proteomes" id="UP001275315">
    <property type="component" value="Unassembled WGS sequence"/>
</dbReference>
<accession>A0ABU5CNB8</accession>
<proteinExistence type="predicted"/>
<evidence type="ECO:0000313" key="2">
    <source>
        <dbReference type="EMBL" id="MDY0407848.1"/>
    </source>
</evidence>
<evidence type="ECO:0000256" key="1">
    <source>
        <dbReference type="SAM" id="Phobius"/>
    </source>
</evidence>
<keyword evidence="3" id="KW-1185">Reference proteome</keyword>
<comment type="caution">
    <text evidence="2">The sequence shown here is derived from an EMBL/GenBank/DDBJ whole genome shotgun (WGS) entry which is preliminary data.</text>
</comment>
<reference evidence="2 3" key="1">
    <citation type="submission" date="2023-10" db="EMBL/GenBank/DDBJ databases">
        <title>Virgibacillus soli CC-YMP-6 genome.</title>
        <authorList>
            <person name="Miliotis G."/>
            <person name="Sengupta P."/>
            <person name="Hameed A."/>
            <person name="Chuvochina M."/>
            <person name="Mcdonagh F."/>
            <person name="Simpson A.C."/>
            <person name="Singh N.K."/>
            <person name="Rekha P.D."/>
            <person name="Raman K."/>
            <person name="Hugenholtz P."/>
            <person name="Venkateswaran K."/>
        </authorList>
    </citation>
    <scope>NUCLEOTIDE SEQUENCE [LARGE SCALE GENOMIC DNA]</scope>
    <source>
        <strain evidence="2 3">CC-YMP-6</strain>
    </source>
</reference>
<protein>
    <recommendedName>
        <fullName evidence="4">Cytochrome c oxidase subunit 2A</fullName>
    </recommendedName>
</protein>
<sequence length="48" mass="5481">MSVDKINDQKLTHDEEHTEKGAFVSVLLVGGFIAILYVIIFWVFMARV</sequence>
<dbReference type="EMBL" id="JAWDIQ010000001">
    <property type="protein sequence ID" value="MDY0407848.1"/>
    <property type="molecule type" value="Genomic_DNA"/>
</dbReference>
<keyword evidence="1" id="KW-0812">Transmembrane</keyword>
<evidence type="ECO:0008006" key="4">
    <source>
        <dbReference type="Google" id="ProtNLM"/>
    </source>
</evidence>
<name>A0ABU5CNB8_9BACI</name>